<dbReference type="SUPFAM" id="SSF52833">
    <property type="entry name" value="Thioredoxin-like"/>
    <property type="match status" value="1"/>
</dbReference>
<evidence type="ECO:0000259" key="1">
    <source>
        <dbReference type="PROSITE" id="PS50405"/>
    </source>
</evidence>
<organism evidence="2 3">
    <name type="scientific">Amphritea japonica ATCC BAA-1530</name>
    <dbReference type="NCBI Taxonomy" id="1278309"/>
    <lineage>
        <taxon>Bacteria</taxon>
        <taxon>Pseudomonadati</taxon>
        <taxon>Pseudomonadota</taxon>
        <taxon>Gammaproteobacteria</taxon>
        <taxon>Oceanospirillales</taxon>
        <taxon>Oceanospirillaceae</taxon>
        <taxon>Amphritea</taxon>
    </lineage>
</organism>
<dbReference type="EMBL" id="AP014545">
    <property type="protein sequence ID" value="BBB26703.1"/>
    <property type="molecule type" value="Genomic_DNA"/>
</dbReference>
<dbReference type="PANTHER" id="PTHR32419">
    <property type="entry name" value="GLUTATHIONYL-HYDROQUINONE REDUCTASE"/>
    <property type="match status" value="1"/>
</dbReference>
<evidence type="ECO:0000313" key="2">
    <source>
        <dbReference type="EMBL" id="BBB26703.1"/>
    </source>
</evidence>
<dbReference type="PROSITE" id="PS00195">
    <property type="entry name" value="GLUTAREDOXIN_1"/>
    <property type="match status" value="1"/>
</dbReference>
<dbReference type="PROSITE" id="PS50405">
    <property type="entry name" value="GST_CTER"/>
    <property type="match status" value="1"/>
</dbReference>
<reference evidence="2 3" key="1">
    <citation type="journal article" date="2008" name="Int. J. Syst. Evol. Microbiol.">
        <title>Amphritea japonica sp. nov. and Amphritea balenae sp. nov., isolated from the sediment adjacent to sperm whale carcasses off Kagoshima, Japan.</title>
        <authorList>
            <person name="Miyazaki M."/>
            <person name="Nogi Y."/>
            <person name="Fujiwara Y."/>
            <person name="Kawato M."/>
            <person name="Nagahama T."/>
            <person name="Kubokawa K."/>
            <person name="Horikoshi K."/>
        </authorList>
    </citation>
    <scope>NUCLEOTIDE SEQUENCE [LARGE SCALE GENOMIC DNA]</scope>
    <source>
        <strain evidence="2 3">ATCC BAA-1530</strain>
    </source>
</reference>
<protein>
    <submittedName>
        <fullName evidence="2">Glutathione S-transferase</fullName>
        <ecNumber evidence="2">2.5.1.18</ecNumber>
    </submittedName>
</protein>
<dbReference type="OrthoDB" id="9769158at2"/>
<proteinExistence type="predicted"/>
<feature type="domain" description="GST C-terminal" evidence="1">
    <location>
        <begin position="119"/>
        <end position="257"/>
    </location>
</feature>
<dbReference type="InterPro" id="IPR036249">
    <property type="entry name" value="Thioredoxin-like_sf"/>
</dbReference>
<dbReference type="InterPro" id="IPR016639">
    <property type="entry name" value="GST_Omega/GSH"/>
</dbReference>
<dbReference type="PANTHER" id="PTHR32419:SF6">
    <property type="entry name" value="GLUTATHIONE S-TRANSFERASE OMEGA-LIKE 1-RELATED"/>
    <property type="match status" value="1"/>
</dbReference>
<accession>A0A7R6P3T2</accession>
<dbReference type="KEGG" id="ajp:AMJAP_2112"/>
<name>A0A7R6P3T2_9GAMM</name>
<evidence type="ECO:0000313" key="3">
    <source>
        <dbReference type="Proteomes" id="UP000595663"/>
    </source>
</evidence>
<dbReference type="Proteomes" id="UP000595663">
    <property type="component" value="Chromosome"/>
</dbReference>
<dbReference type="Gene3D" id="3.40.30.10">
    <property type="entry name" value="Glutaredoxin"/>
    <property type="match status" value="1"/>
</dbReference>
<keyword evidence="3" id="KW-1185">Reference proteome</keyword>
<gene>
    <name evidence="2" type="ORF">AMJAP_2112</name>
</gene>
<dbReference type="Pfam" id="PF13410">
    <property type="entry name" value="GST_C_2"/>
    <property type="match status" value="1"/>
</dbReference>
<dbReference type="InterPro" id="IPR036282">
    <property type="entry name" value="Glutathione-S-Trfase_C_sf"/>
</dbReference>
<dbReference type="EC" id="2.5.1.18" evidence="2"/>
<dbReference type="RefSeq" id="WP_019620511.1">
    <property type="nucleotide sequence ID" value="NZ_AP014545.1"/>
</dbReference>
<dbReference type="InterPro" id="IPR011767">
    <property type="entry name" value="GLR_AS"/>
</dbReference>
<dbReference type="GO" id="GO:0005737">
    <property type="term" value="C:cytoplasm"/>
    <property type="evidence" value="ECO:0007669"/>
    <property type="project" value="TreeGrafter"/>
</dbReference>
<dbReference type="AlphaFoldDB" id="A0A7R6P3T2"/>
<dbReference type="InterPro" id="IPR010987">
    <property type="entry name" value="Glutathione-S-Trfase_C-like"/>
</dbReference>
<dbReference type="InterPro" id="IPR047047">
    <property type="entry name" value="GST_Omega-like_C"/>
</dbReference>
<dbReference type="CDD" id="cd03190">
    <property type="entry name" value="GST_C_Omega_like"/>
    <property type="match status" value="1"/>
</dbReference>
<keyword evidence="2" id="KW-0808">Transferase</keyword>
<dbReference type="GO" id="GO:0004364">
    <property type="term" value="F:glutathione transferase activity"/>
    <property type="evidence" value="ECO:0007669"/>
    <property type="project" value="UniProtKB-EC"/>
</dbReference>
<sequence length="281" mass="31840">MSKELKLTIPAPNKSTRLHLYVASACPFCHRVIAALELTGLSGNVGYTWMENVKEVEGWAIDPDAEPAFNESYLASVYERLDPKAIYRPSVPLLVDLSTKSILSTSSSEMTHYFSSGMDGAHELSVDLYPTDLSDEIDKLNEWLHESINRAVYLAGFSRDQADYESKVKAVFSALDEMESRLSKQTYLFGKTITESDLYLFATLVRFDEIYFPLFKCSYRLIKDYSALSAYLNKLLSIPELRDTVNLRSFKEHYYKSVMHVGDNPLSLNPMGTVPVGMFKE</sequence>
<dbReference type="Gene3D" id="1.20.1050.10">
    <property type="match status" value="1"/>
</dbReference>
<dbReference type="SUPFAM" id="SSF47616">
    <property type="entry name" value="GST C-terminal domain-like"/>
    <property type="match status" value="1"/>
</dbReference>